<proteinExistence type="predicted"/>
<accession>A0A238UCQ8</accession>
<name>A0A238UCQ8_9FLAO</name>
<evidence type="ECO:0000313" key="3">
    <source>
        <dbReference type="Proteomes" id="UP000215214"/>
    </source>
</evidence>
<keyword evidence="3" id="KW-1185">Reference proteome</keyword>
<feature type="domain" description="Right handed beta helix" evidence="1">
    <location>
        <begin position="88"/>
        <end position="241"/>
    </location>
</feature>
<dbReference type="Proteomes" id="UP000215214">
    <property type="component" value="Chromosome TJEJU"/>
</dbReference>
<evidence type="ECO:0000259" key="1">
    <source>
        <dbReference type="Pfam" id="PF13229"/>
    </source>
</evidence>
<dbReference type="InterPro" id="IPR012334">
    <property type="entry name" value="Pectin_lyas_fold"/>
</dbReference>
<dbReference type="RefSeq" id="WP_095072664.1">
    <property type="nucleotide sequence ID" value="NZ_LT899436.1"/>
</dbReference>
<dbReference type="SUPFAM" id="SSF51126">
    <property type="entry name" value="Pectin lyase-like"/>
    <property type="match status" value="1"/>
</dbReference>
<dbReference type="KEGG" id="tje:TJEJU_2571"/>
<dbReference type="InterPro" id="IPR011050">
    <property type="entry name" value="Pectin_lyase_fold/virulence"/>
</dbReference>
<protein>
    <recommendedName>
        <fullName evidence="1">Right handed beta helix domain-containing protein</fullName>
    </recommendedName>
</protein>
<gene>
    <name evidence="2" type="ORF">TJEJU_2571</name>
</gene>
<reference evidence="2 3" key="1">
    <citation type="submission" date="2017-07" db="EMBL/GenBank/DDBJ databases">
        <authorList>
            <person name="Sun Z.S."/>
            <person name="Albrecht U."/>
            <person name="Echele G."/>
            <person name="Lee C.C."/>
        </authorList>
    </citation>
    <scope>NUCLEOTIDE SEQUENCE [LARGE SCALE GENOMIC DNA]</scope>
    <source>
        <strain evidence="3">type strain: KCTC 22618</strain>
    </source>
</reference>
<dbReference type="EMBL" id="LT899436">
    <property type="protein sequence ID" value="SNR16254.1"/>
    <property type="molecule type" value="Genomic_DNA"/>
</dbReference>
<organism evidence="2 3">
    <name type="scientific">Tenacibaculum jejuense</name>
    <dbReference type="NCBI Taxonomy" id="584609"/>
    <lineage>
        <taxon>Bacteria</taxon>
        <taxon>Pseudomonadati</taxon>
        <taxon>Bacteroidota</taxon>
        <taxon>Flavobacteriia</taxon>
        <taxon>Flavobacteriales</taxon>
        <taxon>Flavobacteriaceae</taxon>
        <taxon>Tenacibaculum</taxon>
    </lineage>
</organism>
<dbReference type="Pfam" id="PF13229">
    <property type="entry name" value="Beta_helix"/>
    <property type="match status" value="1"/>
</dbReference>
<dbReference type="AlphaFoldDB" id="A0A238UCQ8"/>
<evidence type="ECO:0000313" key="2">
    <source>
        <dbReference type="EMBL" id="SNR16254.1"/>
    </source>
</evidence>
<dbReference type="Gene3D" id="2.160.20.10">
    <property type="entry name" value="Single-stranded right-handed beta-helix, Pectin lyase-like"/>
    <property type="match status" value="1"/>
</dbReference>
<sequence length="423" mass="49324">MVSLLKSNIKNLFQVCVTLMVVTQGFSQQKTIKKVHNVIEFFNALNNNTEIVFETDILNLTLDTIKTKVPLLNRKKTTKKPSYYIDDNGVVLEGYSNLTLHSNNGTNIISFEEHEDILSFKNCDNLNFNNLSIYHMDETCNGYVLLLETCKNVVIENTNLNGSGAIGAYLIDSENVNFLNTNLFRNAFHAVSAVNSKDINFNECSFYGNNTVFTEYPLIYTQFSELNFNSCEFYDNESEKLYNSNDTIEDFYNLLEHEEYRNYYNSTTIGFNLDITQFSPKFNDCSFEGENTFEKPGKKQKYKEEIIDLNLIYAEYFVNYLVLILNDGPTIYYRSDKPAKEFESLLSKQIKVNHVNVDKEEFLTHFYDLQYDIDYSLTELQMINPSKFYFSISEKEEDKKVKKLQWEFTFNNSKKVSSIKKIQ</sequence>
<dbReference type="InterPro" id="IPR039448">
    <property type="entry name" value="Beta_helix"/>
</dbReference>
<dbReference type="OrthoDB" id="1446207at2"/>